<evidence type="ECO:0000313" key="2">
    <source>
        <dbReference type="EMBL" id="CAD6186036.1"/>
    </source>
</evidence>
<proteinExistence type="predicted"/>
<dbReference type="EMBL" id="CAJGYM010000003">
    <property type="protein sequence ID" value="CAD6186036.1"/>
    <property type="molecule type" value="Genomic_DNA"/>
</dbReference>
<feature type="region of interest" description="Disordered" evidence="1">
    <location>
        <begin position="72"/>
        <end position="101"/>
    </location>
</feature>
<organism evidence="2 3">
    <name type="scientific">Caenorhabditis auriculariae</name>
    <dbReference type="NCBI Taxonomy" id="2777116"/>
    <lineage>
        <taxon>Eukaryota</taxon>
        <taxon>Metazoa</taxon>
        <taxon>Ecdysozoa</taxon>
        <taxon>Nematoda</taxon>
        <taxon>Chromadorea</taxon>
        <taxon>Rhabditida</taxon>
        <taxon>Rhabditina</taxon>
        <taxon>Rhabditomorpha</taxon>
        <taxon>Rhabditoidea</taxon>
        <taxon>Rhabditidae</taxon>
        <taxon>Peloderinae</taxon>
        <taxon>Caenorhabditis</taxon>
    </lineage>
</organism>
<accession>A0A8S1GRI3</accession>
<dbReference type="AlphaFoldDB" id="A0A8S1GRI3"/>
<dbReference type="Proteomes" id="UP000835052">
    <property type="component" value="Unassembled WGS sequence"/>
</dbReference>
<evidence type="ECO:0000256" key="1">
    <source>
        <dbReference type="SAM" id="MobiDB-lite"/>
    </source>
</evidence>
<reference evidence="2" key="1">
    <citation type="submission" date="2020-10" db="EMBL/GenBank/DDBJ databases">
        <authorList>
            <person name="Kikuchi T."/>
        </authorList>
    </citation>
    <scope>NUCLEOTIDE SEQUENCE</scope>
    <source>
        <strain evidence="2">NKZ352</strain>
    </source>
</reference>
<protein>
    <submittedName>
        <fullName evidence="2">Uncharacterized protein</fullName>
    </submittedName>
</protein>
<sequence length="140" mass="14973">MFTVDASLHTRKYTLSFSLYTTFPSVHPSFARDRHTIMRSCCAAEKRAGPDDTSVCHSSWSGRYSDGALGPPPCLTPNMTLTPSPPSTLSPPTLANHPIKSVAPPPGATAFRCEGYGNGLPHLHALSSNALYATEGPCER</sequence>
<gene>
    <name evidence="2" type="ORF">CAUJ_LOCUS1955</name>
</gene>
<comment type="caution">
    <text evidence="2">The sequence shown here is derived from an EMBL/GenBank/DDBJ whole genome shotgun (WGS) entry which is preliminary data.</text>
</comment>
<name>A0A8S1GRI3_9PELO</name>
<keyword evidence="3" id="KW-1185">Reference proteome</keyword>
<evidence type="ECO:0000313" key="3">
    <source>
        <dbReference type="Proteomes" id="UP000835052"/>
    </source>
</evidence>